<gene>
    <name evidence="2" type="ORF">HMPREF0556_10149</name>
</gene>
<reference evidence="2" key="1">
    <citation type="submission" date="2010-06" db="EMBL/GenBank/DDBJ databases">
        <authorList>
            <person name="Muzny D."/>
            <person name="Qin X."/>
            <person name="Buhay C."/>
            <person name="Dugan-Rocha S."/>
            <person name="Ding Y."/>
            <person name="Chen G."/>
            <person name="Hawes A."/>
            <person name="Holder M."/>
            <person name="Jhangiani S."/>
            <person name="Johnson A."/>
            <person name="Khan Z."/>
            <person name="Li Z."/>
            <person name="Liu W."/>
            <person name="Liu X."/>
            <person name="Perez L."/>
            <person name="Shen H."/>
            <person name="Wang Q."/>
            <person name="Watt J."/>
            <person name="Xi L."/>
            <person name="Xin Y."/>
            <person name="Zhou J."/>
            <person name="Deng J."/>
            <person name="Jiang H."/>
            <person name="Liu Y."/>
            <person name="Qu J."/>
            <person name="Song X.-Z."/>
            <person name="Zhang L."/>
            <person name="Villasana D."/>
            <person name="Johnson A."/>
            <person name="Liu J."/>
            <person name="Liyanage D."/>
            <person name="Lorensuhewa L."/>
            <person name="Robinson T."/>
            <person name="Song A."/>
            <person name="Song B.-B."/>
            <person name="Dinh H."/>
            <person name="Thornton R."/>
            <person name="Coyle M."/>
            <person name="Francisco L."/>
            <person name="Jackson L."/>
            <person name="Javaid M."/>
            <person name="Korchina V."/>
            <person name="Kovar C."/>
            <person name="Mata R."/>
            <person name="Mathew T."/>
            <person name="Ngo R."/>
            <person name="Nguyen L."/>
            <person name="Nguyen N."/>
            <person name="Okwuonu G."/>
            <person name="Ongeri F."/>
            <person name="Pham C."/>
            <person name="Simmons D."/>
            <person name="Wilczek-Boney K."/>
            <person name="Hale W."/>
            <person name="Jakkamsetti A."/>
            <person name="Pham P."/>
            <person name="Ruth R."/>
            <person name="San Lucas F."/>
            <person name="Warren J."/>
            <person name="Zhang J."/>
            <person name="Zhao Z."/>
            <person name="Zhou C."/>
            <person name="Zhu D."/>
            <person name="Lee S."/>
            <person name="Bess C."/>
            <person name="Blankenburg K."/>
            <person name="Forbes L."/>
            <person name="Fu Q."/>
            <person name="Gubbala S."/>
            <person name="Hirani K."/>
            <person name="Jayaseelan J.C."/>
            <person name="Lara F."/>
            <person name="Munidasa M."/>
            <person name="Palculict T."/>
            <person name="Patil S."/>
            <person name="Pu L.-L."/>
            <person name="Saada N."/>
            <person name="Tang L."/>
            <person name="Weissenberger G."/>
            <person name="Zhu Y."/>
            <person name="Hemphill L."/>
            <person name="Shang Y."/>
            <person name="Youmans B."/>
            <person name="Ayvaz T."/>
            <person name="Ross M."/>
            <person name="Santibanez J."/>
            <person name="Aqrawi P."/>
            <person name="Gross S."/>
            <person name="Joshi V."/>
            <person name="Fowler G."/>
            <person name="Nazareth L."/>
            <person name="Reid J."/>
            <person name="Worley K."/>
            <person name="Petrosino J."/>
            <person name="Highlander S."/>
            <person name="Gibbs R."/>
        </authorList>
    </citation>
    <scope>NUCLEOTIDE SEQUENCE [LARGE SCALE GENOMIC DNA]</scope>
    <source>
        <strain evidence="2">DSM 20601</strain>
    </source>
</reference>
<evidence type="ECO:0000313" key="2">
    <source>
        <dbReference type="EMBL" id="EFI84950.1"/>
    </source>
</evidence>
<accession>D7UUM4</accession>
<feature type="compositionally biased region" description="Basic residues" evidence="1">
    <location>
        <begin position="22"/>
        <end position="32"/>
    </location>
</feature>
<sequence>MLTACGLKETDSHEKEVPKSTKPSHQKKKKSAKEKETKKNYTKIVSNKNKEIEKKRIKVTLPKALNDPRASKDDHKLAQNGIDEYNDTIQKVYKNSITLLSYDSYYDVEKRSLIVLTVAVNNCSKPISSLEFEGNMHITIDSKARVMPGSFKLEAKNYDPIQSGEGTIVPLSFRVLNYTKDTITFSKKEIEGSFYNFKFKELDK</sequence>
<feature type="compositionally biased region" description="Basic and acidic residues" evidence="1">
    <location>
        <begin position="8"/>
        <end position="19"/>
    </location>
</feature>
<comment type="caution">
    <text evidence="2">The sequence shown here is derived from an EMBL/GenBank/DDBJ whole genome shotgun (WGS) entry which is preliminary data.</text>
</comment>
<dbReference type="Proteomes" id="UP000010119">
    <property type="component" value="Unassembled WGS sequence"/>
</dbReference>
<keyword evidence="3" id="KW-1185">Reference proteome</keyword>
<proteinExistence type="predicted"/>
<organism evidence="2 3">
    <name type="scientific">Listeria grayi DSM 20601</name>
    <dbReference type="NCBI Taxonomy" id="525367"/>
    <lineage>
        <taxon>Bacteria</taxon>
        <taxon>Bacillati</taxon>
        <taxon>Bacillota</taxon>
        <taxon>Bacilli</taxon>
        <taxon>Bacillales</taxon>
        <taxon>Listeriaceae</taxon>
        <taxon>Listeria</taxon>
    </lineage>
</organism>
<evidence type="ECO:0000256" key="1">
    <source>
        <dbReference type="SAM" id="MobiDB-lite"/>
    </source>
</evidence>
<evidence type="ECO:0000313" key="3">
    <source>
        <dbReference type="Proteomes" id="UP000010119"/>
    </source>
</evidence>
<protein>
    <submittedName>
        <fullName evidence="2">Uncharacterized protein</fullName>
    </submittedName>
</protein>
<name>D7UUM4_LISGR</name>
<dbReference type="EMBL" id="ACCR02000002">
    <property type="protein sequence ID" value="EFI84950.1"/>
    <property type="molecule type" value="Genomic_DNA"/>
</dbReference>
<dbReference type="HOGENOM" id="CLU_1341910_0_0_9"/>
<feature type="region of interest" description="Disordered" evidence="1">
    <location>
        <begin position="1"/>
        <end position="47"/>
    </location>
</feature>
<dbReference type="AlphaFoldDB" id="D7UUM4"/>
<dbReference type="STRING" id="525367.HMPREF0556_10149"/>